<dbReference type="UniPathway" id="UPA00378"/>
<evidence type="ECO:0000256" key="3">
    <source>
        <dbReference type="ARBA" id="ARBA00022676"/>
    </source>
</evidence>
<sequence length="202" mass="22373">MQYSVIIPTYNERENLPIVVYLITKAFKSIGEESFEIIVVDDSSPDGTYAVAKKLQNVFKDKIVLLSREGKLGLGSAYIFGLKQAQGQFVFILDADLSHHPSAIPEMIRVQKTKKYDIVSGTRYLQGGGVCGWKWTRRLTSAGANVVAGVALGQASSDMTGSYRLYKRSVLMEILPQVKARGFTFQMEIIVRAAHKGYTIGE</sequence>
<dbReference type="PANTHER" id="PTHR43398">
    <property type="entry name" value="DOLICHOL-PHOSPHATE MANNOSYLTRANSFERASE SUBUNIT 1"/>
    <property type="match status" value="1"/>
</dbReference>
<protein>
    <recommendedName>
        <fullName evidence="5">Dolichol-phosphate mannosyltransferase subunit 1</fullName>
        <ecNumber evidence="5">2.4.1.83</ecNumber>
    </recommendedName>
</protein>
<dbReference type="FunFam" id="3.90.550.10:FF:000122">
    <property type="entry name" value="Dolichol-phosphate mannosyltransferase subunit 1"/>
    <property type="match status" value="1"/>
</dbReference>
<evidence type="ECO:0000256" key="5">
    <source>
        <dbReference type="RuleBase" id="RU365083"/>
    </source>
</evidence>
<keyword evidence="4 5" id="KW-0808">Transferase</keyword>
<comment type="subcellular location">
    <subcellularLocation>
        <location evidence="5">Endoplasmic reticulum</location>
    </subcellularLocation>
</comment>
<evidence type="ECO:0000256" key="4">
    <source>
        <dbReference type="ARBA" id="ARBA00022679"/>
    </source>
</evidence>
<reference evidence="7 8" key="1">
    <citation type="submission" date="2019-03" db="EMBL/GenBank/DDBJ databases">
        <title>Single cell metagenomics reveals metabolic interactions within the superorganism composed of flagellate Streblomastix strix and complex community of Bacteroidetes bacteria on its surface.</title>
        <authorList>
            <person name="Treitli S.C."/>
            <person name="Kolisko M."/>
            <person name="Husnik F."/>
            <person name="Keeling P."/>
            <person name="Hampl V."/>
        </authorList>
    </citation>
    <scope>NUCLEOTIDE SEQUENCE [LARGE SCALE GENOMIC DNA]</scope>
    <source>
        <strain evidence="7">ST1C</strain>
    </source>
</reference>
<accession>A0A5J4WJV9</accession>
<comment type="pathway">
    <text evidence="5">Protein modification; protein glycosylation.</text>
</comment>
<dbReference type="OrthoDB" id="2603at2759"/>
<dbReference type="Pfam" id="PF00535">
    <property type="entry name" value="Glycos_transf_2"/>
    <property type="match status" value="1"/>
</dbReference>
<comment type="function">
    <text evidence="5">Transfers mannose from GDP-mannose to dolichol monophosphate to form dolichol phosphate mannose (Dol-P-Man) which is the mannosyl donor in pathways leading to N-glycosylation, glycosyl phosphatidylinositol membrane anchoring, and O-mannosylation of proteins.</text>
</comment>
<keyword evidence="3 5" id="KW-0328">Glycosyltransferase</keyword>
<dbReference type="GO" id="GO:0006506">
    <property type="term" value="P:GPI anchor biosynthetic process"/>
    <property type="evidence" value="ECO:0007669"/>
    <property type="project" value="TreeGrafter"/>
</dbReference>
<organism evidence="7 8">
    <name type="scientific">Streblomastix strix</name>
    <dbReference type="NCBI Taxonomy" id="222440"/>
    <lineage>
        <taxon>Eukaryota</taxon>
        <taxon>Metamonada</taxon>
        <taxon>Preaxostyla</taxon>
        <taxon>Oxymonadida</taxon>
        <taxon>Streblomastigidae</taxon>
        <taxon>Streblomastix</taxon>
    </lineage>
</organism>
<dbReference type="InterPro" id="IPR001173">
    <property type="entry name" value="Glyco_trans_2-like"/>
</dbReference>
<gene>
    <name evidence="7" type="ORF">EZS28_009134</name>
</gene>
<dbReference type="GO" id="GO:0004582">
    <property type="term" value="F:dolichyl-phosphate beta-D-mannosyltransferase activity"/>
    <property type="evidence" value="ECO:0007669"/>
    <property type="project" value="UniProtKB-UniRule"/>
</dbReference>
<dbReference type="Proteomes" id="UP000324800">
    <property type="component" value="Unassembled WGS sequence"/>
</dbReference>
<comment type="catalytic activity">
    <reaction evidence="5">
        <text>a di-trans,poly-cis-dolichyl phosphate + GDP-alpha-D-mannose = a di-trans,poly-cis-dolichyl beta-D-mannosyl phosphate + GDP</text>
        <dbReference type="Rhea" id="RHEA:21184"/>
        <dbReference type="Rhea" id="RHEA-COMP:19498"/>
        <dbReference type="Rhea" id="RHEA-COMP:19501"/>
        <dbReference type="ChEBI" id="CHEBI:57527"/>
        <dbReference type="ChEBI" id="CHEBI:57683"/>
        <dbReference type="ChEBI" id="CHEBI:58189"/>
        <dbReference type="ChEBI" id="CHEBI:58211"/>
    </reaction>
</comment>
<name>A0A5J4WJV9_9EUKA</name>
<dbReference type="InterPro" id="IPR039528">
    <property type="entry name" value="DPM1-like"/>
</dbReference>
<dbReference type="SUPFAM" id="SSF53448">
    <property type="entry name" value="Nucleotide-diphospho-sugar transferases"/>
    <property type="match status" value="1"/>
</dbReference>
<dbReference type="GO" id="GO:0035269">
    <property type="term" value="P:protein O-linked glycosylation via mannose"/>
    <property type="evidence" value="ECO:0007669"/>
    <property type="project" value="TreeGrafter"/>
</dbReference>
<comment type="function">
    <text evidence="1">Dolichyl-phosphate beta-glucosyltransferase involved in the glycosylation of glycoproteins through the synthesis of dolichyl beta-D-glucosyl phosphate which serves as a sugar donor for transfer of three glucose residues to the Man-9-GlcNAc-2-PP-dolichol precursor to N-glycans.</text>
</comment>
<dbReference type="EC" id="2.4.1.83" evidence="5"/>
<feature type="domain" description="Glycosyltransferase 2-like" evidence="6">
    <location>
        <begin position="4"/>
        <end position="174"/>
    </location>
</feature>
<dbReference type="AlphaFoldDB" id="A0A5J4WJV9"/>
<evidence type="ECO:0000256" key="2">
    <source>
        <dbReference type="ARBA" id="ARBA00006739"/>
    </source>
</evidence>
<dbReference type="CDD" id="cd06442">
    <property type="entry name" value="DPM1_like"/>
    <property type="match status" value="1"/>
</dbReference>
<dbReference type="InterPro" id="IPR029044">
    <property type="entry name" value="Nucleotide-diphossugar_trans"/>
</dbReference>
<comment type="similarity">
    <text evidence="2 5">Belongs to the glycosyltransferase 2 family.</text>
</comment>
<dbReference type="GO" id="GO:0006488">
    <property type="term" value="P:dolichol-linked oligosaccharide biosynthetic process"/>
    <property type="evidence" value="ECO:0007669"/>
    <property type="project" value="TreeGrafter"/>
</dbReference>
<comment type="caution">
    <text evidence="7">The sequence shown here is derived from an EMBL/GenBank/DDBJ whole genome shotgun (WGS) entry which is preliminary data.</text>
</comment>
<comment type="subunit">
    <text evidence="5">Component of the dolichol-phosphate mannose (DPM) synthase complex.</text>
</comment>
<dbReference type="PANTHER" id="PTHR43398:SF1">
    <property type="entry name" value="DOLICHOL-PHOSPHATE MANNOSYLTRANSFERASE SUBUNIT 1"/>
    <property type="match status" value="1"/>
</dbReference>
<proteinExistence type="inferred from homology"/>
<dbReference type="EMBL" id="SNRW01001710">
    <property type="protein sequence ID" value="KAA6395344.1"/>
    <property type="molecule type" value="Genomic_DNA"/>
</dbReference>
<evidence type="ECO:0000313" key="8">
    <source>
        <dbReference type="Proteomes" id="UP000324800"/>
    </source>
</evidence>
<dbReference type="GO" id="GO:0005789">
    <property type="term" value="C:endoplasmic reticulum membrane"/>
    <property type="evidence" value="ECO:0007669"/>
    <property type="project" value="TreeGrafter"/>
</dbReference>
<dbReference type="Gene3D" id="3.90.550.10">
    <property type="entry name" value="Spore Coat Polysaccharide Biosynthesis Protein SpsA, Chain A"/>
    <property type="match status" value="1"/>
</dbReference>
<keyword evidence="5" id="KW-0256">Endoplasmic reticulum</keyword>
<feature type="non-terminal residue" evidence="7">
    <location>
        <position position="202"/>
    </location>
</feature>
<evidence type="ECO:0000313" key="7">
    <source>
        <dbReference type="EMBL" id="KAA6395344.1"/>
    </source>
</evidence>
<evidence type="ECO:0000256" key="1">
    <source>
        <dbReference type="ARBA" id="ARBA00003301"/>
    </source>
</evidence>
<evidence type="ECO:0000259" key="6">
    <source>
        <dbReference type="Pfam" id="PF00535"/>
    </source>
</evidence>